<evidence type="ECO:0000313" key="14">
    <source>
        <dbReference type="EMBL" id="MBB6482246.1"/>
    </source>
</evidence>
<keyword evidence="6 10" id="KW-0143">Chaperone</keyword>
<proteinExistence type="inferred from homology"/>
<evidence type="ECO:0000256" key="10">
    <source>
        <dbReference type="HAMAP-Rule" id="MF_01151"/>
    </source>
</evidence>
<keyword evidence="5 10" id="KW-0346">Stress response</keyword>
<dbReference type="InterPro" id="IPR009012">
    <property type="entry name" value="GrpE_head"/>
</dbReference>
<name>A0A841RF65_9SPIO</name>
<dbReference type="NCBIfam" id="NF010738">
    <property type="entry name" value="PRK14140.1"/>
    <property type="match status" value="1"/>
</dbReference>
<dbReference type="GO" id="GO:0005737">
    <property type="term" value="C:cytoplasm"/>
    <property type="evidence" value="ECO:0007669"/>
    <property type="project" value="UniProtKB-SubCell"/>
</dbReference>
<evidence type="ECO:0000256" key="5">
    <source>
        <dbReference type="ARBA" id="ARBA00023016"/>
    </source>
</evidence>
<dbReference type="SUPFAM" id="SSF51064">
    <property type="entry name" value="Head domain of nucleotide exchange factor GrpE"/>
    <property type="match status" value="1"/>
</dbReference>
<accession>A0A841RF65</accession>
<dbReference type="PROSITE" id="PS01071">
    <property type="entry name" value="GRPE"/>
    <property type="match status" value="1"/>
</dbReference>
<dbReference type="PANTHER" id="PTHR21237">
    <property type="entry name" value="GRPE PROTEIN"/>
    <property type="match status" value="1"/>
</dbReference>
<organism evidence="14 15">
    <name type="scientific">Spirochaeta isovalerica</name>
    <dbReference type="NCBI Taxonomy" id="150"/>
    <lineage>
        <taxon>Bacteria</taxon>
        <taxon>Pseudomonadati</taxon>
        <taxon>Spirochaetota</taxon>
        <taxon>Spirochaetia</taxon>
        <taxon>Spirochaetales</taxon>
        <taxon>Spirochaetaceae</taxon>
        <taxon>Spirochaeta</taxon>
    </lineage>
</organism>
<keyword evidence="4 10" id="KW-0963">Cytoplasm</keyword>
<dbReference type="GO" id="GO:0006457">
    <property type="term" value="P:protein folding"/>
    <property type="evidence" value="ECO:0007669"/>
    <property type="project" value="InterPro"/>
</dbReference>
<dbReference type="AlphaFoldDB" id="A0A841RF65"/>
<dbReference type="HAMAP" id="MF_01151">
    <property type="entry name" value="GrpE"/>
    <property type="match status" value="1"/>
</dbReference>
<evidence type="ECO:0000313" key="15">
    <source>
        <dbReference type="Proteomes" id="UP000587760"/>
    </source>
</evidence>
<comment type="function">
    <text evidence="7 10 11">Participates actively in the response to hyperosmotic and heat shock by preventing the aggregation of stress-denatured proteins, in association with DnaK and GrpE. It is the nucleotide exchange factor for DnaK and may function as a thermosensor. Unfolded proteins bind initially to DnaJ; upon interaction with the DnaJ-bound protein, DnaK hydrolyzes its bound ATP, resulting in the formation of a stable complex. GrpE releases ADP from DnaK; ATP binding to DnaK triggers the release of the substrate protein, thus completing the reaction cycle. Several rounds of ATP-dependent interactions between DnaJ, DnaK and GrpE are required for fully efficient folding.</text>
</comment>
<evidence type="ECO:0000256" key="6">
    <source>
        <dbReference type="ARBA" id="ARBA00023186"/>
    </source>
</evidence>
<dbReference type="GO" id="GO:0000774">
    <property type="term" value="F:adenyl-nucleotide exchange factor activity"/>
    <property type="evidence" value="ECO:0007669"/>
    <property type="project" value="InterPro"/>
</dbReference>
<dbReference type="FunFam" id="2.30.22.10:FF:000001">
    <property type="entry name" value="Protein GrpE"/>
    <property type="match status" value="1"/>
</dbReference>
<dbReference type="InterPro" id="IPR013805">
    <property type="entry name" value="GrpE_CC"/>
</dbReference>
<dbReference type="RefSeq" id="WP_184748479.1">
    <property type="nucleotide sequence ID" value="NZ_JACHGJ010000010.1"/>
</dbReference>
<gene>
    <name evidence="10" type="primary">grpE</name>
    <name evidence="14" type="ORF">HNR50_003935</name>
</gene>
<comment type="subcellular location">
    <subcellularLocation>
        <location evidence="1 10">Cytoplasm</location>
    </subcellularLocation>
</comment>
<dbReference type="EMBL" id="JACHGJ010000010">
    <property type="protein sequence ID" value="MBB6482246.1"/>
    <property type="molecule type" value="Genomic_DNA"/>
</dbReference>
<keyword evidence="15" id="KW-1185">Reference proteome</keyword>
<comment type="subunit">
    <text evidence="3 10">Homodimer.</text>
</comment>
<evidence type="ECO:0000256" key="12">
    <source>
        <dbReference type="RuleBase" id="RU004478"/>
    </source>
</evidence>
<evidence type="ECO:0000256" key="7">
    <source>
        <dbReference type="ARBA" id="ARBA00053401"/>
    </source>
</evidence>
<dbReference type="PANTHER" id="PTHR21237:SF23">
    <property type="entry name" value="GRPE PROTEIN HOMOLOG, MITOCHONDRIAL"/>
    <property type="match status" value="1"/>
</dbReference>
<dbReference type="SUPFAM" id="SSF58014">
    <property type="entry name" value="Coiled-coil domain of nucleotide exchange factor GrpE"/>
    <property type="match status" value="1"/>
</dbReference>
<evidence type="ECO:0000256" key="2">
    <source>
        <dbReference type="ARBA" id="ARBA00009054"/>
    </source>
</evidence>
<evidence type="ECO:0000256" key="1">
    <source>
        <dbReference type="ARBA" id="ARBA00004496"/>
    </source>
</evidence>
<comment type="caution">
    <text evidence="14">The sequence shown here is derived from an EMBL/GenBank/DDBJ whole genome shotgun (WGS) entry which is preliminary data.</text>
</comment>
<evidence type="ECO:0000256" key="3">
    <source>
        <dbReference type="ARBA" id="ARBA00011738"/>
    </source>
</evidence>
<sequence>MAKKEEMAPEESVQDQNANIDEESSNVEQVVPEEKASAEEESSEEENKELTDEDRIVLLEAEIEKLKEENSSLKDQYLRKHADFENFRRRMNKEKQDSIKYGNSGLLKDLIEVIDNFERAIKTSAESDDLASFREGIAMIEQHFTSMLSSKWGLEKIEAVGQEFDANLHEALMMEDSEDVEVTTVVEDFQTGYKLHDRILRPTKVKVAKPAAKDAT</sequence>
<feature type="region of interest" description="Disordered" evidence="13">
    <location>
        <begin position="1"/>
        <end position="54"/>
    </location>
</feature>
<dbReference type="GO" id="GO:0051082">
    <property type="term" value="F:unfolded protein binding"/>
    <property type="evidence" value="ECO:0007669"/>
    <property type="project" value="TreeGrafter"/>
</dbReference>
<protein>
    <recommendedName>
        <fullName evidence="8 10">Protein GrpE</fullName>
    </recommendedName>
    <alternativeName>
        <fullName evidence="9 10">HSP-70 cofactor</fullName>
    </alternativeName>
</protein>
<comment type="similarity">
    <text evidence="2 10 12">Belongs to the GrpE family.</text>
</comment>
<dbReference type="Pfam" id="PF01025">
    <property type="entry name" value="GrpE"/>
    <property type="match status" value="1"/>
</dbReference>
<evidence type="ECO:0000256" key="4">
    <source>
        <dbReference type="ARBA" id="ARBA00022490"/>
    </source>
</evidence>
<reference evidence="14 15" key="1">
    <citation type="submission" date="2020-08" db="EMBL/GenBank/DDBJ databases">
        <title>Genomic Encyclopedia of Type Strains, Phase IV (KMG-IV): sequencing the most valuable type-strain genomes for metagenomic binning, comparative biology and taxonomic classification.</title>
        <authorList>
            <person name="Goeker M."/>
        </authorList>
    </citation>
    <scope>NUCLEOTIDE SEQUENCE [LARGE SCALE GENOMIC DNA]</scope>
    <source>
        <strain evidence="14 15">DSM 2461</strain>
    </source>
</reference>
<evidence type="ECO:0000256" key="13">
    <source>
        <dbReference type="SAM" id="MobiDB-lite"/>
    </source>
</evidence>
<dbReference type="CDD" id="cd00446">
    <property type="entry name" value="GrpE"/>
    <property type="match status" value="1"/>
</dbReference>
<dbReference type="Gene3D" id="3.90.20.20">
    <property type="match status" value="1"/>
</dbReference>
<evidence type="ECO:0000256" key="9">
    <source>
        <dbReference type="ARBA" id="ARBA00076414"/>
    </source>
</evidence>
<dbReference type="GO" id="GO:0042803">
    <property type="term" value="F:protein homodimerization activity"/>
    <property type="evidence" value="ECO:0007669"/>
    <property type="project" value="InterPro"/>
</dbReference>
<dbReference type="Proteomes" id="UP000587760">
    <property type="component" value="Unassembled WGS sequence"/>
</dbReference>
<dbReference type="Gene3D" id="2.30.22.10">
    <property type="entry name" value="Head domain of nucleotide exchange factor GrpE"/>
    <property type="match status" value="1"/>
</dbReference>
<dbReference type="InterPro" id="IPR000740">
    <property type="entry name" value="GrpE"/>
</dbReference>
<dbReference type="PRINTS" id="PR00773">
    <property type="entry name" value="GRPEPROTEIN"/>
</dbReference>
<dbReference type="GO" id="GO:0051087">
    <property type="term" value="F:protein-folding chaperone binding"/>
    <property type="evidence" value="ECO:0007669"/>
    <property type="project" value="InterPro"/>
</dbReference>
<evidence type="ECO:0000256" key="8">
    <source>
        <dbReference type="ARBA" id="ARBA00072274"/>
    </source>
</evidence>
<evidence type="ECO:0000256" key="11">
    <source>
        <dbReference type="RuleBase" id="RU000639"/>
    </source>
</evidence>